<keyword evidence="5" id="KW-0255">Endonuclease</keyword>
<keyword evidence="6" id="KW-1185">Reference proteome</keyword>
<dbReference type="PANTHER" id="PTHR30408">
    <property type="entry name" value="TYPE-1 RESTRICTION ENZYME ECOKI SPECIFICITY PROTEIN"/>
    <property type="match status" value="1"/>
</dbReference>
<keyword evidence="3" id="KW-0238">DNA-binding</keyword>
<dbReference type="SUPFAM" id="SSF116734">
    <property type="entry name" value="DNA methylase specificity domain"/>
    <property type="match status" value="2"/>
</dbReference>
<evidence type="ECO:0000259" key="4">
    <source>
        <dbReference type="Pfam" id="PF01420"/>
    </source>
</evidence>
<dbReference type="GO" id="GO:0004519">
    <property type="term" value="F:endonuclease activity"/>
    <property type="evidence" value="ECO:0007669"/>
    <property type="project" value="UniProtKB-KW"/>
</dbReference>
<dbReference type="Proteomes" id="UP001597476">
    <property type="component" value="Unassembled WGS sequence"/>
</dbReference>
<organism evidence="5 6">
    <name type="scientific">Hyunsoonleella rubra</name>
    <dbReference type="NCBI Taxonomy" id="1737062"/>
    <lineage>
        <taxon>Bacteria</taxon>
        <taxon>Pseudomonadati</taxon>
        <taxon>Bacteroidota</taxon>
        <taxon>Flavobacteriia</taxon>
        <taxon>Flavobacteriales</taxon>
        <taxon>Flavobacteriaceae</taxon>
    </lineage>
</organism>
<dbReference type="EMBL" id="JBHULY010000016">
    <property type="protein sequence ID" value="MFD2726277.1"/>
    <property type="molecule type" value="Genomic_DNA"/>
</dbReference>
<evidence type="ECO:0000313" key="5">
    <source>
        <dbReference type="EMBL" id="MFD2726277.1"/>
    </source>
</evidence>
<dbReference type="InterPro" id="IPR044946">
    <property type="entry name" value="Restrct_endonuc_typeI_TRD_sf"/>
</dbReference>
<evidence type="ECO:0000313" key="6">
    <source>
        <dbReference type="Proteomes" id="UP001597476"/>
    </source>
</evidence>
<feature type="domain" description="Type I restriction modification DNA specificity" evidence="4">
    <location>
        <begin position="74"/>
        <end position="200"/>
    </location>
</feature>
<dbReference type="InterPro" id="IPR000055">
    <property type="entry name" value="Restrct_endonuc_typeI_TRD"/>
</dbReference>
<sequence>MMEGFQKTPIGDIPCDWKVSDLSEFTDEVTDYVAAGSFAALRENVNVFSEPNHAIYVRLTDLRKGLGHSEQKYVDKESYDFLSKSNLYGREILFANIGANVGEVWMMPEIEKEATVAPNMIVIRANNESVVPEYLHAYLCSSIGLRQIDKIIAGSGHPKINKTELRRLSAILPPPQEQQKIAEILSTVDAKIEVIDQQISETQELKKGLMQRLLTKGIGHTEFKDSSLGKIPKSWEVSNLANHSAFITKGSTPTTYGFDWVESGIQFLRSECVSSTGFNLKGAMFISEEANNAMERSKIIGGDILMTITGNVGRVCIYPYEYKLGNINQHIARIRIEDLSLSSQFIFQYLSQSTIIHEYLKITTGQAYPQLSLKQVRETKIPLPPIEEQQKIAEILSSVDEKLEVLEGKKAYYQELKQGLMQQLLTGKVRVKTGVAV</sequence>
<dbReference type="CDD" id="cd17246">
    <property type="entry name" value="RMtype1_S_SonII-TRD2-CR2_like"/>
    <property type="match status" value="1"/>
</dbReference>
<comment type="similarity">
    <text evidence="1">Belongs to the type-I restriction system S methylase family.</text>
</comment>
<comment type="caution">
    <text evidence="5">The sequence shown here is derived from an EMBL/GenBank/DDBJ whole genome shotgun (WGS) entry which is preliminary data.</text>
</comment>
<accession>A0ABW5TAK2</accession>
<evidence type="ECO:0000256" key="1">
    <source>
        <dbReference type="ARBA" id="ARBA00010923"/>
    </source>
</evidence>
<feature type="domain" description="Type I restriction modification DNA specificity" evidence="4">
    <location>
        <begin position="236"/>
        <end position="410"/>
    </location>
</feature>
<reference evidence="6" key="1">
    <citation type="journal article" date="2019" name="Int. J. Syst. Evol. Microbiol.">
        <title>The Global Catalogue of Microorganisms (GCM) 10K type strain sequencing project: providing services to taxonomists for standard genome sequencing and annotation.</title>
        <authorList>
            <consortium name="The Broad Institute Genomics Platform"/>
            <consortium name="The Broad Institute Genome Sequencing Center for Infectious Disease"/>
            <person name="Wu L."/>
            <person name="Ma J."/>
        </authorList>
    </citation>
    <scope>NUCLEOTIDE SEQUENCE [LARGE SCALE GENOMIC DNA]</scope>
    <source>
        <strain evidence="6">KCTC 42398</strain>
    </source>
</reference>
<protein>
    <submittedName>
        <fullName evidence="5">Restriction endonuclease subunit S</fullName>
    </submittedName>
</protein>
<evidence type="ECO:0000256" key="2">
    <source>
        <dbReference type="ARBA" id="ARBA00022747"/>
    </source>
</evidence>
<dbReference type="RefSeq" id="WP_380291057.1">
    <property type="nucleotide sequence ID" value="NZ_JBHULY010000016.1"/>
</dbReference>
<dbReference type="PANTHER" id="PTHR30408:SF12">
    <property type="entry name" value="TYPE I RESTRICTION ENZYME MJAVIII SPECIFICITY SUBUNIT"/>
    <property type="match status" value="1"/>
</dbReference>
<evidence type="ECO:0000256" key="3">
    <source>
        <dbReference type="ARBA" id="ARBA00023125"/>
    </source>
</evidence>
<proteinExistence type="inferred from homology"/>
<keyword evidence="5" id="KW-0540">Nuclease</keyword>
<dbReference type="Gene3D" id="3.90.220.20">
    <property type="entry name" value="DNA methylase specificity domains"/>
    <property type="match status" value="2"/>
</dbReference>
<dbReference type="Pfam" id="PF01420">
    <property type="entry name" value="Methylase_S"/>
    <property type="match status" value="2"/>
</dbReference>
<keyword evidence="2" id="KW-0680">Restriction system</keyword>
<dbReference type="Gene3D" id="1.10.287.1120">
    <property type="entry name" value="Bipartite methylase S protein"/>
    <property type="match status" value="1"/>
</dbReference>
<dbReference type="InterPro" id="IPR052021">
    <property type="entry name" value="Type-I_RS_S_subunit"/>
</dbReference>
<gene>
    <name evidence="5" type="ORF">ACFSR8_08625</name>
</gene>
<keyword evidence="5" id="KW-0378">Hydrolase</keyword>
<name>A0ABW5TAK2_9FLAO</name>